<dbReference type="PRINTS" id="PR00344">
    <property type="entry name" value="BCTRLSENSOR"/>
</dbReference>
<dbReference type="Pfam" id="PF00512">
    <property type="entry name" value="HisKA"/>
    <property type="match status" value="1"/>
</dbReference>
<evidence type="ECO:0000256" key="9">
    <source>
        <dbReference type="ARBA" id="ARBA00023012"/>
    </source>
</evidence>
<evidence type="ECO:0000259" key="14">
    <source>
        <dbReference type="PROSITE" id="PS50885"/>
    </source>
</evidence>
<dbReference type="SMART" id="SM00387">
    <property type="entry name" value="HATPase_c"/>
    <property type="match status" value="1"/>
</dbReference>
<evidence type="ECO:0000313" key="15">
    <source>
        <dbReference type="EMBL" id="MFB9680751.1"/>
    </source>
</evidence>
<dbReference type="CDD" id="cd06225">
    <property type="entry name" value="HAMP"/>
    <property type="match status" value="1"/>
</dbReference>
<evidence type="ECO:0000256" key="11">
    <source>
        <dbReference type="SAM" id="MobiDB-lite"/>
    </source>
</evidence>
<dbReference type="InterPro" id="IPR050428">
    <property type="entry name" value="TCS_sensor_his_kinase"/>
</dbReference>
<evidence type="ECO:0000256" key="1">
    <source>
        <dbReference type="ARBA" id="ARBA00000085"/>
    </source>
</evidence>
<reference evidence="15 16" key="1">
    <citation type="submission" date="2024-09" db="EMBL/GenBank/DDBJ databases">
        <authorList>
            <person name="Sun Q."/>
            <person name="Mori K."/>
        </authorList>
    </citation>
    <scope>NUCLEOTIDE SEQUENCE [LARGE SCALE GENOMIC DNA]</scope>
    <source>
        <strain evidence="15 16">JCM 3028</strain>
    </source>
</reference>
<dbReference type="SMART" id="SM00388">
    <property type="entry name" value="HisKA"/>
    <property type="match status" value="1"/>
</dbReference>
<comment type="subcellular location">
    <subcellularLocation>
        <location evidence="2">Cell membrane</location>
    </subcellularLocation>
</comment>
<evidence type="ECO:0000256" key="4">
    <source>
        <dbReference type="ARBA" id="ARBA00022553"/>
    </source>
</evidence>
<dbReference type="SUPFAM" id="SSF47384">
    <property type="entry name" value="Homodimeric domain of signal transducing histidine kinase"/>
    <property type="match status" value="1"/>
</dbReference>
<keyword evidence="7 15" id="KW-0418">Kinase</keyword>
<gene>
    <name evidence="15" type="ORF">ACFFRH_35210</name>
</gene>
<evidence type="ECO:0000256" key="3">
    <source>
        <dbReference type="ARBA" id="ARBA00012438"/>
    </source>
</evidence>
<organism evidence="15 16">
    <name type="scientific">Streptosporangium vulgare</name>
    <dbReference type="NCBI Taxonomy" id="46190"/>
    <lineage>
        <taxon>Bacteria</taxon>
        <taxon>Bacillati</taxon>
        <taxon>Actinomycetota</taxon>
        <taxon>Actinomycetes</taxon>
        <taxon>Streptosporangiales</taxon>
        <taxon>Streptosporangiaceae</taxon>
        <taxon>Streptosporangium</taxon>
    </lineage>
</organism>
<dbReference type="EC" id="2.7.13.3" evidence="3"/>
<dbReference type="Gene3D" id="6.10.340.10">
    <property type="match status" value="1"/>
</dbReference>
<dbReference type="Gene3D" id="3.30.565.10">
    <property type="entry name" value="Histidine kinase-like ATPase, C-terminal domain"/>
    <property type="match status" value="1"/>
</dbReference>
<dbReference type="InterPro" id="IPR003660">
    <property type="entry name" value="HAMP_dom"/>
</dbReference>
<dbReference type="SMART" id="SM00304">
    <property type="entry name" value="HAMP"/>
    <property type="match status" value="1"/>
</dbReference>
<keyword evidence="5" id="KW-0808">Transferase</keyword>
<protein>
    <recommendedName>
        <fullName evidence="3">histidine kinase</fullName>
        <ecNumber evidence="3">2.7.13.3</ecNumber>
    </recommendedName>
</protein>
<dbReference type="GO" id="GO:0016301">
    <property type="term" value="F:kinase activity"/>
    <property type="evidence" value="ECO:0007669"/>
    <property type="project" value="UniProtKB-KW"/>
</dbReference>
<dbReference type="Proteomes" id="UP001589610">
    <property type="component" value="Unassembled WGS sequence"/>
</dbReference>
<dbReference type="InterPro" id="IPR036890">
    <property type="entry name" value="HATPase_C_sf"/>
</dbReference>
<feature type="transmembrane region" description="Helical" evidence="12">
    <location>
        <begin position="12"/>
        <end position="31"/>
    </location>
</feature>
<accession>A0ABV5TNR6</accession>
<dbReference type="CDD" id="cd00082">
    <property type="entry name" value="HisKA"/>
    <property type="match status" value="1"/>
</dbReference>
<name>A0ABV5TNR6_9ACTN</name>
<dbReference type="InterPro" id="IPR003594">
    <property type="entry name" value="HATPase_dom"/>
</dbReference>
<feature type="transmembrane region" description="Helical" evidence="12">
    <location>
        <begin position="87"/>
        <end position="107"/>
    </location>
</feature>
<evidence type="ECO:0000256" key="8">
    <source>
        <dbReference type="ARBA" id="ARBA00022989"/>
    </source>
</evidence>
<evidence type="ECO:0000313" key="16">
    <source>
        <dbReference type="Proteomes" id="UP001589610"/>
    </source>
</evidence>
<feature type="domain" description="Histidine kinase" evidence="13">
    <location>
        <begin position="169"/>
        <end position="366"/>
    </location>
</feature>
<feature type="domain" description="HAMP" evidence="14">
    <location>
        <begin position="108"/>
        <end position="161"/>
    </location>
</feature>
<feature type="region of interest" description="Disordered" evidence="11">
    <location>
        <begin position="371"/>
        <end position="394"/>
    </location>
</feature>
<keyword evidence="6 12" id="KW-0812">Transmembrane</keyword>
<evidence type="ECO:0000259" key="13">
    <source>
        <dbReference type="PROSITE" id="PS50109"/>
    </source>
</evidence>
<keyword evidence="8 12" id="KW-1133">Transmembrane helix</keyword>
<keyword evidence="9" id="KW-0902">Two-component regulatory system</keyword>
<dbReference type="InterPro" id="IPR003661">
    <property type="entry name" value="HisK_dim/P_dom"/>
</dbReference>
<comment type="caution">
    <text evidence="15">The sequence shown here is derived from an EMBL/GenBank/DDBJ whole genome shotgun (WGS) entry which is preliminary data.</text>
</comment>
<evidence type="ECO:0000256" key="10">
    <source>
        <dbReference type="ARBA" id="ARBA00023136"/>
    </source>
</evidence>
<dbReference type="PANTHER" id="PTHR45436:SF5">
    <property type="entry name" value="SENSOR HISTIDINE KINASE TRCS"/>
    <property type="match status" value="1"/>
</dbReference>
<dbReference type="InterPro" id="IPR005467">
    <property type="entry name" value="His_kinase_dom"/>
</dbReference>
<evidence type="ECO:0000256" key="12">
    <source>
        <dbReference type="SAM" id="Phobius"/>
    </source>
</evidence>
<dbReference type="PROSITE" id="PS50885">
    <property type="entry name" value="HAMP"/>
    <property type="match status" value="1"/>
</dbReference>
<dbReference type="RefSeq" id="WP_386161775.1">
    <property type="nucleotide sequence ID" value="NZ_JBHMBS010000026.1"/>
</dbReference>
<dbReference type="Pfam" id="PF00672">
    <property type="entry name" value="HAMP"/>
    <property type="match status" value="1"/>
</dbReference>
<evidence type="ECO:0000256" key="7">
    <source>
        <dbReference type="ARBA" id="ARBA00022777"/>
    </source>
</evidence>
<dbReference type="InterPro" id="IPR004358">
    <property type="entry name" value="Sig_transdc_His_kin-like_C"/>
</dbReference>
<dbReference type="PROSITE" id="PS50109">
    <property type="entry name" value="HIS_KIN"/>
    <property type="match status" value="1"/>
</dbReference>
<dbReference type="Gene3D" id="1.10.287.130">
    <property type="match status" value="1"/>
</dbReference>
<dbReference type="InterPro" id="IPR036097">
    <property type="entry name" value="HisK_dim/P_sf"/>
</dbReference>
<dbReference type="SUPFAM" id="SSF55874">
    <property type="entry name" value="ATPase domain of HSP90 chaperone/DNA topoisomerase II/histidine kinase"/>
    <property type="match status" value="1"/>
</dbReference>
<evidence type="ECO:0000256" key="2">
    <source>
        <dbReference type="ARBA" id="ARBA00004236"/>
    </source>
</evidence>
<dbReference type="SUPFAM" id="SSF158472">
    <property type="entry name" value="HAMP domain-like"/>
    <property type="match status" value="1"/>
</dbReference>
<dbReference type="PANTHER" id="PTHR45436">
    <property type="entry name" value="SENSOR HISTIDINE KINASE YKOH"/>
    <property type="match status" value="1"/>
</dbReference>
<keyword evidence="16" id="KW-1185">Reference proteome</keyword>
<keyword evidence="10 12" id="KW-0472">Membrane</keyword>
<proteinExistence type="predicted"/>
<dbReference type="EMBL" id="JBHMBS010000026">
    <property type="protein sequence ID" value="MFB9680751.1"/>
    <property type="molecule type" value="Genomic_DNA"/>
</dbReference>
<evidence type="ECO:0000256" key="6">
    <source>
        <dbReference type="ARBA" id="ARBA00022692"/>
    </source>
</evidence>
<sequence>MTTVRVRLTLAYSGLFLLTSVILLVTVNLLLSRALHTRIARFPVPPPPAPVAPVQGMPDVPGMPADRPLPVPLPDLVDDVIGYQWEVTALTVGILAVVSVVVGWLVAGRILRPVHRITATARRLSLSNLHERIALTGPKDELKELADTFDAMLDRLERSVEGQRRFVANASHELRTPLAVQRAAIEIGLPEDVGEIRDKLLFHNRRTENLIDALLVLAQAEHGLERRRPVALDQVVRLVLAEEGSGDVTVTARTEPFVVHGDPILLNRLVTNLVDNAVRHNHPGGTAEVTLAGGVLTVRNTGPEVPEERFGDLFEPFRRLHTTREQGAGLGLSIVASIAKAHGAGVRASPNPGGGLELVVAFAGHRDRRWDAPPTPPGFPPDRTGLTGRTAWWT</sequence>
<comment type="catalytic activity">
    <reaction evidence="1">
        <text>ATP + protein L-histidine = ADP + protein N-phospho-L-histidine.</text>
        <dbReference type="EC" id="2.7.13.3"/>
    </reaction>
</comment>
<keyword evidence="4" id="KW-0597">Phosphoprotein</keyword>
<dbReference type="Pfam" id="PF02518">
    <property type="entry name" value="HATPase_c"/>
    <property type="match status" value="1"/>
</dbReference>
<evidence type="ECO:0000256" key="5">
    <source>
        <dbReference type="ARBA" id="ARBA00022679"/>
    </source>
</evidence>